<evidence type="ECO:0000313" key="2">
    <source>
        <dbReference type="EMBL" id="JAD51737.1"/>
    </source>
</evidence>
<organism evidence="2">
    <name type="scientific">Arundo donax</name>
    <name type="common">Giant reed</name>
    <name type="synonym">Donax arundinaceus</name>
    <dbReference type="NCBI Taxonomy" id="35708"/>
    <lineage>
        <taxon>Eukaryota</taxon>
        <taxon>Viridiplantae</taxon>
        <taxon>Streptophyta</taxon>
        <taxon>Embryophyta</taxon>
        <taxon>Tracheophyta</taxon>
        <taxon>Spermatophyta</taxon>
        <taxon>Magnoliopsida</taxon>
        <taxon>Liliopsida</taxon>
        <taxon>Poales</taxon>
        <taxon>Poaceae</taxon>
        <taxon>PACMAD clade</taxon>
        <taxon>Arundinoideae</taxon>
        <taxon>Arundineae</taxon>
        <taxon>Arundo</taxon>
    </lineage>
</organism>
<sequence>MPLFTAVDSLGYAVAASGSRASSPPRISSASYVSATPPRWTPSAASSRAPRPLRMRPPPSAHASPRLRPRPLRYGPAWSISGSATGLHKRISN</sequence>
<protein>
    <submittedName>
        <fullName evidence="2">Uncharacterized protein</fullName>
    </submittedName>
</protein>
<proteinExistence type="predicted"/>
<accession>A0A0A9AXD2</accession>
<feature type="compositionally biased region" description="Low complexity" evidence="1">
    <location>
        <begin position="17"/>
        <end position="52"/>
    </location>
</feature>
<dbReference type="EMBL" id="GBRH01246158">
    <property type="protein sequence ID" value="JAD51737.1"/>
    <property type="molecule type" value="Transcribed_RNA"/>
</dbReference>
<dbReference type="AlphaFoldDB" id="A0A0A9AXD2"/>
<name>A0A0A9AXD2_ARUDO</name>
<reference evidence="2" key="2">
    <citation type="journal article" date="2015" name="Data Brief">
        <title>Shoot transcriptome of the giant reed, Arundo donax.</title>
        <authorList>
            <person name="Barrero R.A."/>
            <person name="Guerrero F.D."/>
            <person name="Moolhuijzen P."/>
            <person name="Goolsby J.A."/>
            <person name="Tidwell J."/>
            <person name="Bellgard S.E."/>
            <person name="Bellgard M.I."/>
        </authorList>
    </citation>
    <scope>NUCLEOTIDE SEQUENCE</scope>
    <source>
        <tissue evidence="2">Shoot tissue taken approximately 20 cm above the soil surface</tissue>
    </source>
</reference>
<feature type="region of interest" description="Disordered" evidence="1">
    <location>
        <begin position="17"/>
        <end position="93"/>
    </location>
</feature>
<reference evidence="2" key="1">
    <citation type="submission" date="2014-09" db="EMBL/GenBank/DDBJ databases">
        <authorList>
            <person name="Magalhaes I.L.F."/>
            <person name="Oliveira U."/>
            <person name="Santos F.R."/>
            <person name="Vidigal T.H.D.A."/>
            <person name="Brescovit A.D."/>
            <person name="Santos A.J."/>
        </authorList>
    </citation>
    <scope>NUCLEOTIDE SEQUENCE</scope>
    <source>
        <tissue evidence="2">Shoot tissue taken approximately 20 cm above the soil surface</tissue>
    </source>
</reference>
<evidence type="ECO:0000256" key="1">
    <source>
        <dbReference type="SAM" id="MobiDB-lite"/>
    </source>
</evidence>